<dbReference type="STRING" id="886738.Nlim_0091"/>
<keyword evidence="1" id="KW-0175">Coiled coil</keyword>
<name>F3KI00_9ARCH</name>
<comment type="caution">
    <text evidence="2">The sequence shown here is derived from an EMBL/GenBank/DDBJ whole genome shotgun (WGS) entry which is preliminary data.</text>
</comment>
<proteinExistence type="predicted"/>
<feature type="coiled-coil region" evidence="1">
    <location>
        <begin position="53"/>
        <end position="83"/>
    </location>
</feature>
<organism evidence="2">
    <name type="scientific">Candidatus Nitrosarchaeum limnium SFB1</name>
    <dbReference type="NCBI Taxonomy" id="886738"/>
    <lineage>
        <taxon>Archaea</taxon>
        <taxon>Nitrososphaerota</taxon>
        <taxon>Nitrososphaeria</taxon>
        <taxon>Nitrosopumilales</taxon>
        <taxon>Nitrosopumilaceae</taxon>
        <taxon>Nitrosarchaeum</taxon>
    </lineage>
</organism>
<dbReference type="Proteomes" id="UP000004348">
    <property type="component" value="Chromosome"/>
</dbReference>
<accession>F3KI00</accession>
<evidence type="ECO:0000256" key="1">
    <source>
        <dbReference type="SAM" id="Coils"/>
    </source>
</evidence>
<dbReference type="HOGENOM" id="CLU_1136020_0_0_2"/>
<dbReference type="EMBL" id="AEGP01000014">
    <property type="protein sequence ID" value="EGG43041.1"/>
    <property type="molecule type" value="Genomic_DNA"/>
</dbReference>
<dbReference type="AlphaFoldDB" id="F3KI00"/>
<protein>
    <submittedName>
        <fullName evidence="2">Uncharacterized protein</fullName>
    </submittedName>
</protein>
<sequence>MKYVKLFSALAIIMAVAMAPASTVFAQSDVNADVNADVSVNANTAETKDKQIYKEQKQVRDQIKEQRQNIKTQLNDLRDLRNDRLAEKTDVNVVPSLEFSGKVTGWAVIGGKAVPATFDLSGESGKIGQRGWKISGTADAEIGDRNVTFDLQGFARGNHVVLKGTTSEFDSVVVHLNGYFAPIADESGSFALAFHRSAIINEQANIRIPLVLVGQVDTTLIGDVVEPTEIDPVDVSVELSALFN</sequence>
<gene>
    <name evidence="2" type="ORF">Nlim_0091</name>
</gene>
<reference evidence="2" key="1">
    <citation type="journal article" date="2011" name="PLoS ONE">
        <title>Genome of a low-salinity ammonia-oxidizing archaeon determined by single-cell and metagenomic analysis.</title>
        <authorList>
            <person name="Blainey P.C."/>
            <person name="Mosier A.C."/>
            <person name="Potanina A."/>
            <person name="Francis C.A."/>
            <person name="Quake S.R."/>
        </authorList>
    </citation>
    <scope>NUCLEOTIDE SEQUENCE [LARGE SCALE GENOMIC DNA]</scope>
    <source>
        <strain evidence="2">SFB1</strain>
    </source>
</reference>
<evidence type="ECO:0000313" key="2">
    <source>
        <dbReference type="EMBL" id="EGG43041.1"/>
    </source>
</evidence>